<dbReference type="InterPro" id="IPR036567">
    <property type="entry name" value="RHF-like"/>
</dbReference>
<reference evidence="2 3" key="1">
    <citation type="submission" date="2020-06" db="EMBL/GenBank/DDBJ databases">
        <title>Actinokineospora xiongansis sp. nov., isolated from soil of Baiyangdian.</title>
        <authorList>
            <person name="Zhang X."/>
        </authorList>
    </citation>
    <scope>NUCLEOTIDE SEQUENCE [LARGE SCALE GENOMIC DNA]</scope>
    <source>
        <strain evidence="2 3">HBU206404</strain>
    </source>
</reference>
<dbReference type="RefSeq" id="WP_187217882.1">
    <property type="nucleotide sequence ID" value="NZ_JABVED010000001.1"/>
</dbReference>
<sequence length="242" mass="26432">MTETAITTKIPTPAVVLRGEFGAGIGDYATRKLTKALLHAHHRVHLVRVAVTRYPDPAVAEPVRATADIDLDGRHVHVHADATGAREAIDRLAHRLAHRLANLWRRPSKHRNTARPSTTPGRQVVSHVTYSAPGAAIEDAIAEMDSLGYDFHLFTDADGLDCLLRKTPSGYLVAAVDGQTPATPTGVWECVGSAPRLTVEEAQVRFDLSGQRLLFYADADDNRGRVLYRRDDGDYGLIHPAP</sequence>
<evidence type="ECO:0000313" key="3">
    <source>
        <dbReference type="Proteomes" id="UP000734823"/>
    </source>
</evidence>
<protein>
    <submittedName>
        <fullName evidence="2">Sigma 54 modulation/S30EA ribosomal C-terminal domain-containing protein</fullName>
    </submittedName>
</protein>
<evidence type="ECO:0000313" key="2">
    <source>
        <dbReference type="EMBL" id="MBC6445827.1"/>
    </source>
</evidence>
<feature type="domain" description="Sigma 54 modulation/S30EA ribosomal protein C-terminal" evidence="1">
    <location>
        <begin position="194"/>
        <end position="237"/>
    </location>
</feature>
<dbReference type="InterPro" id="IPR032528">
    <property type="entry name" value="Ribosom_S30AE_C"/>
</dbReference>
<comment type="caution">
    <text evidence="2">The sequence shown here is derived from an EMBL/GenBank/DDBJ whole genome shotgun (WGS) entry which is preliminary data.</text>
</comment>
<gene>
    <name evidence="2" type="ORF">GPZ80_01410</name>
</gene>
<keyword evidence="3" id="KW-1185">Reference proteome</keyword>
<feature type="domain" description="Sigma 54 modulation/S30EA ribosomal protein C-terminal" evidence="1">
    <location>
        <begin position="122"/>
        <end position="158"/>
    </location>
</feature>
<proteinExistence type="predicted"/>
<dbReference type="SUPFAM" id="SSF69754">
    <property type="entry name" value="Ribosome binding protein Y (YfiA homologue)"/>
    <property type="match status" value="1"/>
</dbReference>
<dbReference type="PANTHER" id="PTHR33231">
    <property type="entry name" value="30S RIBOSOMAL PROTEIN"/>
    <property type="match status" value="1"/>
</dbReference>
<dbReference type="InterPro" id="IPR038416">
    <property type="entry name" value="Ribosom_S30AE_C_sf"/>
</dbReference>
<organism evidence="2 3">
    <name type="scientific">Actinokineospora xionganensis</name>
    <dbReference type="NCBI Taxonomy" id="2684470"/>
    <lineage>
        <taxon>Bacteria</taxon>
        <taxon>Bacillati</taxon>
        <taxon>Actinomycetota</taxon>
        <taxon>Actinomycetes</taxon>
        <taxon>Pseudonocardiales</taxon>
        <taxon>Pseudonocardiaceae</taxon>
        <taxon>Actinokineospora</taxon>
    </lineage>
</organism>
<dbReference type="Pfam" id="PF16321">
    <property type="entry name" value="Ribosom_S30AE_C"/>
    <property type="match status" value="2"/>
</dbReference>
<evidence type="ECO:0000259" key="1">
    <source>
        <dbReference type="Pfam" id="PF16321"/>
    </source>
</evidence>
<dbReference type="InterPro" id="IPR050574">
    <property type="entry name" value="HPF/YfiA_ribosome-assoc"/>
</dbReference>
<dbReference type="Gene3D" id="3.30.160.100">
    <property type="entry name" value="Ribosome hibernation promotion factor-like"/>
    <property type="match status" value="1"/>
</dbReference>
<dbReference type="Proteomes" id="UP000734823">
    <property type="component" value="Unassembled WGS sequence"/>
</dbReference>
<accession>A0ABR7KZP6</accession>
<dbReference type="PANTHER" id="PTHR33231:SF1">
    <property type="entry name" value="30S RIBOSOMAL PROTEIN"/>
    <property type="match status" value="1"/>
</dbReference>
<dbReference type="Gene3D" id="3.30.505.50">
    <property type="entry name" value="Sigma 54 modulation/S30EA ribosomal protein, C-terminal domain"/>
    <property type="match status" value="1"/>
</dbReference>
<dbReference type="EMBL" id="JABVED010000001">
    <property type="protein sequence ID" value="MBC6445827.1"/>
    <property type="molecule type" value="Genomic_DNA"/>
</dbReference>
<name>A0ABR7KZP6_9PSEU</name>